<evidence type="ECO:0000313" key="2">
    <source>
        <dbReference type="EMBL" id="AIK96342.1"/>
    </source>
</evidence>
<dbReference type="KEGG" id="paca:ID47_05740"/>
<organism evidence="2 3">
    <name type="scientific">Candidatus Odyssella acanthamoebae</name>
    <dbReference type="NCBI Taxonomy" id="91604"/>
    <lineage>
        <taxon>Bacteria</taxon>
        <taxon>Pseudomonadati</taxon>
        <taxon>Pseudomonadota</taxon>
        <taxon>Alphaproteobacteria</taxon>
        <taxon>Holosporales</taxon>
        <taxon>Candidatus Paracaedibacteraceae</taxon>
        <taxon>Candidatus Odyssella</taxon>
    </lineage>
</organism>
<gene>
    <name evidence="2" type="ORF">ID47_05740</name>
</gene>
<evidence type="ECO:0000313" key="3">
    <source>
        <dbReference type="Proteomes" id="UP000028926"/>
    </source>
</evidence>
<feature type="compositionally biased region" description="Polar residues" evidence="1">
    <location>
        <begin position="250"/>
        <end position="262"/>
    </location>
</feature>
<dbReference type="AlphaFoldDB" id="A0A077AT10"/>
<dbReference type="EMBL" id="CP008941">
    <property type="protein sequence ID" value="AIK96342.1"/>
    <property type="molecule type" value="Genomic_DNA"/>
</dbReference>
<accession>A0A077AT10</accession>
<feature type="region of interest" description="Disordered" evidence="1">
    <location>
        <begin position="204"/>
        <end position="293"/>
    </location>
</feature>
<dbReference type="HOGENOM" id="CLU_911164_0_0_5"/>
<keyword evidence="3" id="KW-1185">Reference proteome</keyword>
<reference evidence="2 3" key="1">
    <citation type="submission" date="2014-07" db="EMBL/GenBank/DDBJ databases">
        <title>Comparative genomic insights into amoeba endosymbionts belonging to the families of Holosporaceae and Candidatus Midichloriaceae within Rickettsiales.</title>
        <authorList>
            <person name="Wang Z."/>
            <person name="Wu M."/>
        </authorList>
    </citation>
    <scope>NUCLEOTIDE SEQUENCE [LARGE SCALE GENOMIC DNA]</scope>
    <source>
        <strain evidence="2">PRA3</strain>
    </source>
</reference>
<sequence length="293" mass="32989">MVKTKNIIKGFMVLVYASGVILAAERRSELDPNFLSQVLTIEPQTLTQQFKVKNFFIIQQQPTSTPEVELATKAFRIATTMLSENKGEEALGAVGLALYFGYSPVIDLIYHIGFGFLGHYFKGIQPEIRKQIRQKFLEASAVRGITEAHVEQLTAKYQKEWDENQKTIKAIEAKPQGWLGTIVQKVWSRPETVLPLKIEETVASSEKEVRKRSRSQESTAAPHLKSRQRKVADAEKQPLLQAGEAEEFRISNSERQPSSTSVRQRKPASPTKQPLPATDETRGPLTSEAKKRN</sequence>
<proteinExistence type="predicted"/>
<dbReference type="Proteomes" id="UP000028926">
    <property type="component" value="Chromosome"/>
</dbReference>
<dbReference type="RefSeq" id="WP_038464668.1">
    <property type="nucleotide sequence ID" value="NZ_CP008941.1"/>
</dbReference>
<protein>
    <submittedName>
        <fullName evidence="2">Uncharacterized protein</fullName>
    </submittedName>
</protein>
<evidence type="ECO:0000256" key="1">
    <source>
        <dbReference type="SAM" id="MobiDB-lite"/>
    </source>
</evidence>
<name>A0A077AT10_9PROT</name>